<evidence type="ECO:0000256" key="1">
    <source>
        <dbReference type="ARBA" id="ARBA00004571"/>
    </source>
</evidence>
<evidence type="ECO:0000256" key="2">
    <source>
        <dbReference type="ARBA" id="ARBA00022452"/>
    </source>
</evidence>
<feature type="domain" description="Surface lipoprotein assembly modifier C-terminal" evidence="9">
    <location>
        <begin position="197"/>
        <end position="488"/>
    </location>
</feature>
<keyword evidence="6" id="KW-0998">Cell outer membrane</keyword>
<comment type="similarity">
    <text evidence="7">Belongs to the Slam family.</text>
</comment>
<comment type="caution">
    <text evidence="11">The sequence shown here is derived from an EMBL/GenBank/DDBJ whole genome shotgun (WGS) entry which is preliminary data.</text>
</comment>
<evidence type="ECO:0000256" key="3">
    <source>
        <dbReference type="ARBA" id="ARBA00022692"/>
    </source>
</evidence>
<evidence type="ECO:0000313" key="12">
    <source>
        <dbReference type="Proteomes" id="UP001271640"/>
    </source>
</evidence>
<dbReference type="Gene3D" id="1.25.40.10">
    <property type="entry name" value="Tetratricopeptide repeat domain"/>
    <property type="match status" value="1"/>
</dbReference>
<evidence type="ECO:0000313" key="11">
    <source>
        <dbReference type="EMBL" id="MDX7999731.1"/>
    </source>
</evidence>
<feature type="domain" description="Surface lipoprotein assembly modifier N-terminal TPR repeats region" evidence="10">
    <location>
        <begin position="70"/>
        <end position="167"/>
    </location>
</feature>
<evidence type="ECO:0000256" key="7">
    <source>
        <dbReference type="ARBA" id="ARBA00023609"/>
    </source>
</evidence>
<keyword evidence="12" id="KW-1185">Reference proteome</keyword>
<feature type="signal peptide" evidence="8">
    <location>
        <begin position="1"/>
        <end position="18"/>
    </location>
</feature>
<gene>
    <name evidence="11" type="ORF">FE394_11055</name>
</gene>
<evidence type="ECO:0000256" key="4">
    <source>
        <dbReference type="ARBA" id="ARBA00022729"/>
    </source>
</evidence>
<keyword evidence="3" id="KW-0812">Transmembrane</keyword>
<name>A0ABU4SM51_9GAMM</name>
<evidence type="ECO:0000256" key="5">
    <source>
        <dbReference type="ARBA" id="ARBA00023136"/>
    </source>
</evidence>
<evidence type="ECO:0000259" key="10">
    <source>
        <dbReference type="Pfam" id="PF24575"/>
    </source>
</evidence>
<accession>A0ABU4SM51</accession>
<organism evidence="11 12">
    <name type="scientific">Xenorhabdus littoralis</name>
    <dbReference type="NCBI Taxonomy" id="2582835"/>
    <lineage>
        <taxon>Bacteria</taxon>
        <taxon>Pseudomonadati</taxon>
        <taxon>Pseudomonadota</taxon>
        <taxon>Gammaproteobacteria</taxon>
        <taxon>Enterobacterales</taxon>
        <taxon>Morganellaceae</taxon>
        <taxon>Xenorhabdus</taxon>
    </lineage>
</organism>
<keyword evidence="2" id="KW-1134">Transmembrane beta strand</keyword>
<feature type="chain" id="PRO_5045883134" evidence="8">
    <location>
        <begin position="19"/>
        <end position="488"/>
    </location>
</feature>
<comment type="subcellular location">
    <subcellularLocation>
        <location evidence="1">Cell outer membrane</location>
        <topology evidence="1">Multi-pass membrane protein</topology>
    </subcellularLocation>
</comment>
<evidence type="ECO:0000256" key="8">
    <source>
        <dbReference type="SAM" id="SignalP"/>
    </source>
</evidence>
<dbReference type="Proteomes" id="UP001271640">
    <property type="component" value="Unassembled WGS sequence"/>
</dbReference>
<dbReference type="Pfam" id="PF24575">
    <property type="entry name" value="TPR_Slam"/>
    <property type="match status" value="1"/>
</dbReference>
<proteinExistence type="inferred from homology"/>
<dbReference type="SUPFAM" id="SSF48452">
    <property type="entry name" value="TPR-like"/>
    <property type="match status" value="1"/>
</dbReference>
<keyword evidence="5" id="KW-0472">Membrane</keyword>
<evidence type="ECO:0000259" key="9">
    <source>
        <dbReference type="Pfam" id="PF04575"/>
    </source>
</evidence>
<dbReference type="InterPro" id="IPR057556">
    <property type="entry name" value="TPR_Slam"/>
</dbReference>
<protein>
    <submittedName>
        <fullName evidence="11">DUF560 domain-containing protein</fullName>
    </submittedName>
</protein>
<dbReference type="InterPro" id="IPR007655">
    <property type="entry name" value="Slam_C"/>
</dbReference>
<reference evidence="12" key="1">
    <citation type="journal article" date="2024" name="Toxins">
        <title>Genome Sequence Analysis of Native Xenorhabdus Strains Isolated from Entomopathogenic Nematodes in Argentina.</title>
        <authorList>
            <person name="Palma L."/>
            <person name="Frizzo L."/>
            <person name="Kaiser S."/>
            <person name="Berry C."/>
            <person name="Caballero P."/>
            <person name="Bode H.B."/>
            <person name="Del Valle E.E."/>
        </authorList>
    </citation>
    <scope>NUCLEOTIDE SEQUENCE [LARGE SCALE GENOMIC DNA]</scope>
    <source>
        <strain evidence="12">Reich</strain>
    </source>
</reference>
<dbReference type="EMBL" id="VCDP01000038">
    <property type="protein sequence ID" value="MDX7999731.1"/>
    <property type="molecule type" value="Genomic_DNA"/>
</dbReference>
<keyword evidence="4 8" id="KW-0732">Signal</keyword>
<dbReference type="InterPro" id="IPR011990">
    <property type="entry name" value="TPR-like_helical_dom_sf"/>
</dbReference>
<sequence>MPLLMAPLILFYSAAVYADAHEESGHRIWQETQYNQQENQQKNEASLIISDAIPTKEGTSAATGHGQQLKIENNLKDTAKALYFAINYQQWSNVKHLLVAYQKMPEYDPLLVDFAKGGLARIEGNLALSASHYQKILSQKPNFTRIKLELARVYFEDHKNREAEQLFNGLREQHQLPEIVLQNIDRYLQALPLRNSWHSSFSFGYAYDDNINMSTNQKAICLLTKEGKCIIERNAPKPIKESGSTYNATLSRRYSLIGHHGIFGRGLIYGKNYPHYHDGNENTFLLVSGYSYKSREHDLSVGPLFEYKQRAGKTEYHAIGAKIEGQWAMTAQTFLNVELTNKRLSYPQSYSFKDGELYSSYFSLSHIISNNIVLFGGGNWVYRDNQQPADRYQQWGVSAGIAGQLYPGIKGSLIATLRQQRFEAYSALLGAKRQDNEQIYTASIKFPNAKILGMTPSLTFQHRHNRSNVGWLYSYDKNEIQIQLEKYF</sequence>
<dbReference type="Pfam" id="PF04575">
    <property type="entry name" value="SlipAM"/>
    <property type="match status" value="1"/>
</dbReference>
<evidence type="ECO:0000256" key="6">
    <source>
        <dbReference type="ARBA" id="ARBA00023237"/>
    </source>
</evidence>